<dbReference type="InterPro" id="IPR050281">
    <property type="entry name" value="Flavin_monoamine_oxidase"/>
</dbReference>
<dbReference type="GO" id="GO:0006338">
    <property type="term" value="P:chromatin remodeling"/>
    <property type="evidence" value="ECO:0007669"/>
    <property type="project" value="TreeGrafter"/>
</dbReference>
<dbReference type="STRING" id="150374.A0A0M9VXE2"/>
<dbReference type="GO" id="GO:0008168">
    <property type="term" value="F:methyltransferase activity"/>
    <property type="evidence" value="ECO:0007669"/>
    <property type="project" value="UniProtKB-KW"/>
</dbReference>
<dbReference type="Pfam" id="PF01593">
    <property type="entry name" value="Amino_oxidase"/>
    <property type="match status" value="1"/>
</dbReference>
<evidence type="ECO:0000313" key="3">
    <source>
        <dbReference type="Proteomes" id="UP000053831"/>
    </source>
</evidence>
<dbReference type="Gene3D" id="3.50.50.60">
    <property type="entry name" value="FAD/NAD(P)-binding domain"/>
    <property type="match status" value="1"/>
</dbReference>
<dbReference type="SUPFAM" id="SSF54373">
    <property type="entry name" value="FAD-linked reductases, C-terminal domain"/>
    <property type="match status" value="1"/>
</dbReference>
<name>A0A0M9VXE2_ESCWE</name>
<feature type="domain" description="Amine oxidase" evidence="1">
    <location>
        <begin position="21"/>
        <end position="482"/>
    </location>
</feature>
<dbReference type="PANTHER" id="PTHR10742">
    <property type="entry name" value="FLAVIN MONOAMINE OXIDASE"/>
    <property type="match status" value="1"/>
</dbReference>
<dbReference type="OrthoDB" id="5046242at2759"/>
<dbReference type="InterPro" id="IPR036188">
    <property type="entry name" value="FAD/NAD-bd_sf"/>
</dbReference>
<dbReference type="PRINTS" id="PR00419">
    <property type="entry name" value="ADXRDTASE"/>
</dbReference>
<proteinExistence type="predicted"/>
<dbReference type="AlphaFoldDB" id="A0A0M9VXE2"/>
<evidence type="ECO:0000313" key="2">
    <source>
        <dbReference type="EMBL" id="KOS23113.1"/>
    </source>
</evidence>
<dbReference type="GO" id="GO:0003682">
    <property type="term" value="F:chromatin binding"/>
    <property type="evidence" value="ECO:0007669"/>
    <property type="project" value="TreeGrafter"/>
</dbReference>
<dbReference type="SUPFAM" id="SSF51905">
    <property type="entry name" value="FAD/NAD(P)-binding domain"/>
    <property type="match status" value="1"/>
</dbReference>
<reference evidence="2 3" key="1">
    <citation type="submission" date="2015-07" db="EMBL/GenBank/DDBJ databases">
        <title>The genome of the fungus Escovopsis weberi, a specialized disease agent of ant agriculture.</title>
        <authorList>
            <person name="de Man T.J."/>
            <person name="Stajich J.E."/>
            <person name="Kubicek C.P."/>
            <person name="Chenthamara K."/>
            <person name="Atanasova L."/>
            <person name="Druzhinina I.S."/>
            <person name="Birnbaum S."/>
            <person name="Barribeau S.M."/>
            <person name="Teiling C."/>
            <person name="Suen G."/>
            <person name="Currie C."/>
            <person name="Gerardo N.M."/>
        </authorList>
    </citation>
    <scope>NUCLEOTIDE SEQUENCE [LARGE SCALE GENOMIC DNA]</scope>
</reference>
<protein>
    <submittedName>
        <fullName evidence="2">Lysine-specific histone demethylase 1-like protein 3</fullName>
    </submittedName>
</protein>
<accession>A0A0M9VXE2</accession>
<dbReference type="PANTHER" id="PTHR10742:SF414">
    <property type="entry name" value="CONTAINING AMINE OXIDASE, PUTATIVE (AFU_ORTHOLOGUE AFUA_3G12150)-RELATED"/>
    <property type="match status" value="1"/>
</dbReference>
<keyword evidence="2" id="KW-0489">Methyltransferase</keyword>
<keyword evidence="3" id="KW-1185">Reference proteome</keyword>
<dbReference type="GO" id="GO:0050660">
    <property type="term" value="F:flavin adenine dinucleotide binding"/>
    <property type="evidence" value="ECO:0007669"/>
    <property type="project" value="TreeGrafter"/>
</dbReference>
<dbReference type="Gene3D" id="3.90.660.10">
    <property type="match status" value="1"/>
</dbReference>
<dbReference type="GO" id="GO:0016491">
    <property type="term" value="F:oxidoreductase activity"/>
    <property type="evidence" value="ECO:0007669"/>
    <property type="project" value="InterPro"/>
</dbReference>
<keyword evidence="2" id="KW-0808">Transferase</keyword>
<sequence length="493" mass="54399">MPSRRHEAGPEPHVAVVGAGVAGLRCADLLLQHGFRVSIFEGRDRIGGRLHQQHLENGHLVDTGPNWFHGTDDNPILDLAKQTGTAVGVWDSKASLYDELGTLYSDKAGEEYSTVMWDIIQDAFQHSNQSCADIDPSLSLLDFFRERVKERIPDTEPGFEEKRDIVLRLSQSWGNFIGSPIAKQSLKFFWLEECIEGENPFCAGTFKKILEAIAKPALEGASIHFNSIAERVSYGGDQGAKVRIQFRGGKTLSFDEVVMTTPLGWLKRNPAAFEPPLPARFTNAIESIGFGCLEKVYISFPEAFWVATKENGNRGTQGFVHWLSPAYHADGNPSRWLQESVELATIAPEAAHPTLLFYLYGEQSEFITSSLAGLATADERHGFLARHFEPYYRLLPNYDAGAPCCRPSCSLATSWLRDELAGNGSYSNFQVGLSSGDEDIRVMREGLPGQGLWFAGEHTAPYVALGTVTGAYWSGETVGRRIAETHGLAKQRA</sequence>
<organism evidence="2 3">
    <name type="scientific">Escovopsis weberi</name>
    <dbReference type="NCBI Taxonomy" id="150374"/>
    <lineage>
        <taxon>Eukaryota</taxon>
        <taxon>Fungi</taxon>
        <taxon>Dikarya</taxon>
        <taxon>Ascomycota</taxon>
        <taxon>Pezizomycotina</taxon>
        <taxon>Sordariomycetes</taxon>
        <taxon>Hypocreomycetidae</taxon>
        <taxon>Hypocreales</taxon>
        <taxon>Hypocreaceae</taxon>
        <taxon>Escovopsis</taxon>
    </lineage>
</organism>
<dbReference type="GO" id="GO:0032259">
    <property type="term" value="P:methylation"/>
    <property type="evidence" value="ECO:0007669"/>
    <property type="project" value="UniProtKB-KW"/>
</dbReference>
<comment type="caution">
    <text evidence="2">The sequence shown here is derived from an EMBL/GenBank/DDBJ whole genome shotgun (WGS) entry which is preliminary data.</text>
</comment>
<evidence type="ECO:0000259" key="1">
    <source>
        <dbReference type="Pfam" id="PF01593"/>
    </source>
</evidence>
<dbReference type="InterPro" id="IPR002937">
    <property type="entry name" value="Amino_oxidase"/>
</dbReference>
<dbReference type="EMBL" id="LGSR01000002">
    <property type="protein sequence ID" value="KOS23113.1"/>
    <property type="molecule type" value="Genomic_DNA"/>
</dbReference>
<gene>
    <name evidence="2" type="ORF">ESCO_003520</name>
</gene>
<dbReference type="Proteomes" id="UP000053831">
    <property type="component" value="Unassembled WGS sequence"/>
</dbReference>